<comment type="similarity">
    <text evidence="2">Belongs to the bacterial solute-binding protein 8 family.</text>
</comment>
<keyword evidence="8" id="KW-1185">Reference proteome</keyword>
<dbReference type="Pfam" id="PF01497">
    <property type="entry name" value="Peripla_BP_2"/>
    <property type="match status" value="1"/>
</dbReference>
<dbReference type="Proteomes" id="UP001178281">
    <property type="component" value="Unassembled WGS sequence"/>
</dbReference>
<dbReference type="GO" id="GO:0030288">
    <property type="term" value="C:outer membrane-bounded periplasmic space"/>
    <property type="evidence" value="ECO:0007669"/>
    <property type="project" value="TreeGrafter"/>
</dbReference>
<dbReference type="AlphaFoldDB" id="A0AA90N9Z6"/>
<dbReference type="PANTHER" id="PTHR30532">
    <property type="entry name" value="IRON III DICITRATE-BINDING PERIPLASMIC PROTEIN"/>
    <property type="match status" value="1"/>
</dbReference>
<accession>A0AA90N9Z6</accession>
<evidence type="ECO:0000256" key="4">
    <source>
        <dbReference type="ARBA" id="ARBA00022729"/>
    </source>
</evidence>
<reference evidence="7" key="1">
    <citation type="submission" date="2023-08" db="EMBL/GenBank/DDBJ databases">
        <title>The draft genome of Tsukamurella strandjordii strain 050030.</title>
        <authorList>
            <person name="Zhao F."/>
            <person name="Feng Y."/>
            <person name="Zong Z."/>
        </authorList>
    </citation>
    <scope>NUCLEOTIDE SEQUENCE</scope>
    <source>
        <strain evidence="7">050030</strain>
    </source>
</reference>
<name>A0AA90N9Z6_9ACTN</name>
<dbReference type="SUPFAM" id="SSF53807">
    <property type="entry name" value="Helical backbone' metal receptor"/>
    <property type="match status" value="1"/>
</dbReference>
<comment type="subcellular location">
    <subcellularLocation>
        <location evidence="1">Cell envelope</location>
    </subcellularLocation>
</comment>
<evidence type="ECO:0000256" key="1">
    <source>
        <dbReference type="ARBA" id="ARBA00004196"/>
    </source>
</evidence>
<feature type="domain" description="Fe/B12 periplasmic-binding" evidence="6">
    <location>
        <begin position="45"/>
        <end position="316"/>
    </location>
</feature>
<protein>
    <submittedName>
        <fullName evidence="7">ABC transporter substrate-binding protein</fullName>
    </submittedName>
</protein>
<evidence type="ECO:0000256" key="5">
    <source>
        <dbReference type="SAM" id="SignalP"/>
    </source>
</evidence>
<dbReference type="EMBL" id="JAUTIX010000003">
    <property type="protein sequence ID" value="MDP0398401.1"/>
    <property type="molecule type" value="Genomic_DNA"/>
</dbReference>
<evidence type="ECO:0000256" key="2">
    <source>
        <dbReference type="ARBA" id="ARBA00008814"/>
    </source>
</evidence>
<evidence type="ECO:0000259" key="6">
    <source>
        <dbReference type="PROSITE" id="PS50983"/>
    </source>
</evidence>
<evidence type="ECO:0000313" key="8">
    <source>
        <dbReference type="Proteomes" id="UP001178281"/>
    </source>
</evidence>
<proteinExistence type="inferred from homology"/>
<dbReference type="PROSITE" id="PS50983">
    <property type="entry name" value="FE_B12_PBP"/>
    <property type="match status" value="1"/>
</dbReference>
<comment type="caution">
    <text evidence="7">The sequence shown here is derived from an EMBL/GenBank/DDBJ whole genome shotgun (WGS) entry which is preliminary data.</text>
</comment>
<feature type="chain" id="PRO_5041713747" evidence="5">
    <location>
        <begin position="26"/>
        <end position="316"/>
    </location>
</feature>
<keyword evidence="4 5" id="KW-0732">Signal</keyword>
<sequence>MNSSPRGLVRTAAVALVTLLAAALAACGSSSDSAPSSTPPGSAKRIASLGLGDVDTLLALGVVPVLVAPWAQDATEPVGEWSKPLLQGQQPAMVLGTGNGVDGKAIETIAASKPDLIVAVNSGFDDATFERLRSIAPVIRRPAEFAAWGVPWETQVRTIAAGVGLAGQGDALITKTNDTIARTKADHPQYQGKSAATILPKSDGGFYAYAGTDGRGQVLTMLGFTLPTAISGLVPAGKFYADVSAENLQLLDLDTLVYLDYGTKQSEETAFRALAVSRDNRVTRIDRTLGNAMSMPNPVTLDWVLKTLPPKLPTFS</sequence>
<feature type="signal peptide" evidence="5">
    <location>
        <begin position="1"/>
        <end position="25"/>
    </location>
</feature>
<dbReference type="PANTHER" id="PTHR30532:SF24">
    <property type="entry name" value="FERRIC ENTEROBACTIN-BINDING PERIPLASMIC PROTEIN FEPB"/>
    <property type="match status" value="1"/>
</dbReference>
<evidence type="ECO:0000256" key="3">
    <source>
        <dbReference type="ARBA" id="ARBA00022448"/>
    </source>
</evidence>
<dbReference type="Gene3D" id="3.40.50.1980">
    <property type="entry name" value="Nitrogenase molybdenum iron protein domain"/>
    <property type="match status" value="2"/>
</dbReference>
<dbReference type="InterPro" id="IPR002491">
    <property type="entry name" value="ABC_transptr_periplasmic_BD"/>
</dbReference>
<organism evidence="7 8">
    <name type="scientific">Tsukamurella strandjordii</name>
    <dbReference type="NCBI Taxonomy" id="147577"/>
    <lineage>
        <taxon>Bacteria</taxon>
        <taxon>Bacillati</taxon>
        <taxon>Actinomycetota</taxon>
        <taxon>Actinomycetes</taxon>
        <taxon>Mycobacteriales</taxon>
        <taxon>Tsukamurellaceae</taxon>
        <taxon>Tsukamurella</taxon>
    </lineage>
</organism>
<dbReference type="RefSeq" id="WP_220657646.1">
    <property type="nucleotide sequence ID" value="NZ_CBCSFC010000025.1"/>
</dbReference>
<dbReference type="PROSITE" id="PS51257">
    <property type="entry name" value="PROKAR_LIPOPROTEIN"/>
    <property type="match status" value="1"/>
</dbReference>
<gene>
    <name evidence="7" type="ORF">Q7X28_10725</name>
</gene>
<evidence type="ECO:0000313" key="7">
    <source>
        <dbReference type="EMBL" id="MDP0398401.1"/>
    </source>
</evidence>
<dbReference type="GO" id="GO:1901678">
    <property type="term" value="P:iron coordination entity transport"/>
    <property type="evidence" value="ECO:0007669"/>
    <property type="project" value="UniProtKB-ARBA"/>
</dbReference>
<dbReference type="InterPro" id="IPR051313">
    <property type="entry name" value="Bact_iron-sidero_bind"/>
</dbReference>
<keyword evidence="3" id="KW-0813">Transport</keyword>